<name>A0A6H1ZBX7_9ZZZZ</name>
<proteinExistence type="predicted"/>
<reference evidence="1" key="1">
    <citation type="submission" date="2020-03" db="EMBL/GenBank/DDBJ databases">
        <title>The deep terrestrial virosphere.</title>
        <authorList>
            <person name="Holmfeldt K."/>
            <person name="Nilsson E."/>
            <person name="Simone D."/>
            <person name="Lopez-Fernandez M."/>
            <person name="Wu X."/>
            <person name="de Brujin I."/>
            <person name="Lundin D."/>
            <person name="Andersson A."/>
            <person name="Bertilsson S."/>
            <person name="Dopson M."/>
        </authorList>
    </citation>
    <scope>NUCLEOTIDE SEQUENCE</scope>
    <source>
        <strain evidence="1">TM448A00237</strain>
    </source>
</reference>
<dbReference type="EMBL" id="MT143990">
    <property type="protein sequence ID" value="QJA45416.1"/>
    <property type="molecule type" value="Genomic_DNA"/>
</dbReference>
<evidence type="ECO:0000313" key="1">
    <source>
        <dbReference type="EMBL" id="QJA45416.1"/>
    </source>
</evidence>
<protein>
    <submittedName>
        <fullName evidence="1">Uncharacterized protein</fullName>
    </submittedName>
</protein>
<gene>
    <name evidence="1" type="ORF">TM448A00237_0022</name>
</gene>
<organism evidence="1">
    <name type="scientific">viral metagenome</name>
    <dbReference type="NCBI Taxonomy" id="1070528"/>
    <lineage>
        <taxon>unclassified sequences</taxon>
        <taxon>metagenomes</taxon>
        <taxon>organismal metagenomes</taxon>
    </lineage>
</organism>
<sequence>MALMQIEGTSEFVLTLFNFKSGLNTRDVETLIRDYELSGGRNFTYDSRGGLSIRKGYAPMNISAWGANPIKGGTGYYRTGADREEIVSAGTSIGTRVAEGTAIANLKTNLSGNGERFAFHQYLDHLFMANTTDNLMVYDGVNAVYDIGYIIPASNCTLADGGAGSMGAGKYYYKITYKYIDGESNQCAADVNITIAASKQVALSAIPTGSAMVTGRAIYRTTAGGSVYKLLTIINDNTTTTYADNIADAGLGADIDVDNIYTYIRPCKYMVNHKGRMWYAGNPTYPSTIFYSKSLSPEANPALYFWDIGKGDGDVIAGLAVNLGALVILKQYSTWVISGDTPVGTSADMILENVNPSIGTLSHWTISHAGNDLLFLSPKVGVQRLKRIILSDTESMDTEALSDKISTTINDDLQQSILSIAHGRAWNNKYYLFVPALAATACNLAAVLYLSDLNPEDESTIRWMVHDNQVFSSSWLYRDSNGEHLHAGLNSTGYIFEIDNGTTDDGAVIQAWAATKNFEFGSFMTEKVFRSLAVSGHASEDYEFSVREFILERNYDPTSELAYKFSTEQHVHDFKGGGVVSDEDVTYDEIVYDDVMYDSESDYAASEKDFLHGDDMANPGYKLKLKIEDVSANQDFVFYGFEVRGFYGFARII</sequence>
<dbReference type="AlphaFoldDB" id="A0A6H1ZBX7"/>
<accession>A0A6H1ZBX7</accession>